<feature type="region of interest" description="Disordered" evidence="5">
    <location>
        <begin position="206"/>
        <end position="237"/>
    </location>
</feature>
<dbReference type="PANTHER" id="PTHR45692">
    <property type="entry name" value="G_PROTEIN_RECEP_F2_4 DOMAIN-CONTAINING PROTEIN"/>
    <property type="match status" value="1"/>
</dbReference>
<keyword evidence="4 6" id="KW-0472">Membrane</keyword>
<keyword evidence="9" id="KW-1185">Reference proteome</keyword>
<evidence type="ECO:0000256" key="3">
    <source>
        <dbReference type="ARBA" id="ARBA00022989"/>
    </source>
</evidence>
<evidence type="ECO:0000313" key="9">
    <source>
        <dbReference type="Proteomes" id="UP000492821"/>
    </source>
</evidence>
<evidence type="ECO:0000256" key="2">
    <source>
        <dbReference type="ARBA" id="ARBA00022692"/>
    </source>
</evidence>
<proteinExistence type="predicted"/>
<reference evidence="9" key="1">
    <citation type="journal article" date="2013" name="Genetics">
        <title>The draft genome and transcriptome of Panagrellus redivivus are shaped by the harsh demands of a free-living lifestyle.</title>
        <authorList>
            <person name="Srinivasan J."/>
            <person name="Dillman A.R."/>
            <person name="Macchietto M.G."/>
            <person name="Heikkinen L."/>
            <person name="Lakso M."/>
            <person name="Fracchia K.M."/>
            <person name="Antoshechkin I."/>
            <person name="Mortazavi A."/>
            <person name="Wong G."/>
            <person name="Sternberg P.W."/>
        </authorList>
    </citation>
    <scope>NUCLEOTIDE SEQUENCE [LARGE SCALE GENOMIC DNA]</scope>
    <source>
        <strain evidence="9">MT8872</strain>
    </source>
</reference>
<feature type="domain" description="G-protein coupled receptors family 2 profile 2" evidence="8">
    <location>
        <begin position="574"/>
        <end position="849"/>
    </location>
</feature>
<dbReference type="WBParaSite" id="Pan_g14534.t1">
    <property type="protein sequence ID" value="Pan_g14534.t1"/>
    <property type="gene ID" value="Pan_g14534"/>
</dbReference>
<keyword evidence="3 6" id="KW-1133">Transmembrane helix</keyword>
<feature type="signal peptide" evidence="7">
    <location>
        <begin position="1"/>
        <end position="21"/>
    </location>
</feature>
<dbReference type="PANTHER" id="PTHR45692:SF1">
    <property type="entry name" value="G-PROTEIN COUPLED RECEPTORS FAMILY 2 PROFILE 2 DOMAIN-CONTAINING PROTEIN"/>
    <property type="match status" value="1"/>
</dbReference>
<dbReference type="GO" id="GO:0004888">
    <property type="term" value="F:transmembrane signaling receptor activity"/>
    <property type="evidence" value="ECO:0007669"/>
    <property type="project" value="InterPro"/>
</dbReference>
<dbReference type="PROSITE" id="PS50261">
    <property type="entry name" value="G_PROTEIN_RECEP_F2_4"/>
    <property type="match status" value="1"/>
</dbReference>
<dbReference type="InterPro" id="IPR017981">
    <property type="entry name" value="GPCR_2-like_7TM"/>
</dbReference>
<feature type="transmembrane region" description="Helical" evidence="6">
    <location>
        <begin position="658"/>
        <end position="682"/>
    </location>
</feature>
<feature type="transmembrane region" description="Helical" evidence="6">
    <location>
        <begin position="703"/>
        <end position="723"/>
    </location>
</feature>
<dbReference type="GO" id="GO:0016020">
    <property type="term" value="C:membrane"/>
    <property type="evidence" value="ECO:0007669"/>
    <property type="project" value="UniProtKB-SubCell"/>
</dbReference>
<feature type="compositionally biased region" description="Low complexity" evidence="5">
    <location>
        <begin position="214"/>
        <end position="224"/>
    </location>
</feature>
<feature type="transmembrane region" description="Helical" evidence="6">
    <location>
        <begin position="825"/>
        <end position="847"/>
    </location>
</feature>
<organism evidence="9 10">
    <name type="scientific">Panagrellus redivivus</name>
    <name type="common">Microworm</name>
    <dbReference type="NCBI Taxonomy" id="6233"/>
    <lineage>
        <taxon>Eukaryota</taxon>
        <taxon>Metazoa</taxon>
        <taxon>Ecdysozoa</taxon>
        <taxon>Nematoda</taxon>
        <taxon>Chromadorea</taxon>
        <taxon>Rhabditida</taxon>
        <taxon>Tylenchina</taxon>
        <taxon>Panagrolaimomorpha</taxon>
        <taxon>Panagrolaimoidea</taxon>
        <taxon>Panagrolaimidae</taxon>
        <taxon>Panagrellus</taxon>
    </lineage>
</organism>
<dbReference type="Gene3D" id="2.60.220.50">
    <property type="match status" value="1"/>
</dbReference>
<evidence type="ECO:0000256" key="4">
    <source>
        <dbReference type="ARBA" id="ARBA00023136"/>
    </source>
</evidence>
<feature type="transmembrane region" description="Helical" evidence="6">
    <location>
        <begin position="580"/>
        <end position="602"/>
    </location>
</feature>
<dbReference type="Proteomes" id="UP000492821">
    <property type="component" value="Unassembled WGS sequence"/>
</dbReference>
<keyword evidence="2 6" id="KW-0812">Transmembrane</keyword>
<dbReference type="GO" id="GO:0007166">
    <property type="term" value="P:cell surface receptor signaling pathway"/>
    <property type="evidence" value="ECO:0007669"/>
    <property type="project" value="InterPro"/>
</dbReference>
<feature type="transmembrane region" description="Helical" evidence="6">
    <location>
        <begin position="743"/>
        <end position="766"/>
    </location>
</feature>
<dbReference type="InterPro" id="IPR046338">
    <property type="entry name" value="GAIN_dom_sf"/>
</dbReference>
<feature type="chain" id="PRO_5028810908" evidence="7">
    <location>
        <begin position="22"/>
        <end position="893"/>
    </location>
</feature>
<dbReference type="Gene3D" id="1.20.1070.10">
    <property type="entry name" value="Rhodopsin 7-helix transmembrane proteins"/>
    <property type="match status" value="1"/>
</dbReference>
<protein>
    <submittedName>
        <fullName evidence="10">G_PROTEIN_RECEP_F2_4 domain-containing protein</fullName>
    </submittedName>
</protein>
<evidence type="ECO:0000256" key="1">
    <source>
        <dbReference type="ARBA" id="ARBA00004141"/>
    </source>
</evidence>
<feature type="transmembrane region" description="Helical" evidence="6">
    <location>
        <begin position="627"/>
        <end position="646"/>
    </location>
</feature>
<name>A0A7E4ZSA5_PANRE</name>
<evidence type="ECO:0000256" key="7">
    <source>
        <dbReference type="SAM" id="SignalP"/>
    </source>
</evidence>
<evidence type="ECO:0000256" key="6">
    <source>
        <dbReference type="SAM" id="Phobius"/>
    </source>
</evidence>
<reference evidence="10" key="2">
    <citation type="submission" date="2020-10" db="UniProtKB">
        <authorList>
            <consortium name="WormBaseParasite"/>
        </authorList>
    </citation>
    <scope>IDENTIFICATION</scope>
</reference>
<evidence type="ECO:0000259" key="8">
    <source>
        <dbReference type="PROSITE" id="PS50261"/>
    </source>
</evidence>
<evidence type="ECO:0000313" key="10">
    <source>
        <dbReference type="WBParaSite" id="Pan_g14534.t1"/>
    </source>
</evidence>
<dbReference type="AlphaFoldDB" id="A0A7E4ZSA5"/>
<feature type="transmembrane region" description="Helical" evidence="6">
    <location>
        <begin position="797"/>
        <end position="819"/>
    </location>
</feature>
<accession>A0A7E4ZSA5</accession>
<comment type="subcellular location">
    <subcellularLocation>
        <location evidence="1">Membrane</location>
        <topology evidence="1">Multi-pass membrane protein</topology>
    </subcellularLocation>
</comment>
<sequence>MQARWVWLCFLALSLFKYASSSSIVVKAFQNVRLSNNANINLRVAFIYDNTTFVLNACLKFHMPSYYLIDDVTLQTRQDSNQPVRMSCKYECVTTPLFENTVVDIFYCDVFGGCFELFKGATLVELEHDLKWLHSDNTHSDIPMCSSQNITMHGTNSTTVLCKDQILATDPASCFSLIPDSNDPTAATSLTTLRYSTSLSSKVTKTTQVEASQTTKPPETETTTIAKLPTTPSPGPDIDCTDPQAELFKIYCNITQGHYVPTAETVELVVNHTMHSYNATSNDNNAFYALSVIFSDCAKVINVPHSGFQAMSRLLDRAIDTDSDVFTATNTPMYSVSNRLSSGLFSMLVNAPPNATYLTGNNLALHVHALDCTQNDAGGISIGADDTFKLTHGQDELSSIAINAQSACSAGATRVHYTIYRNSKLFLGTSDNDTSNGVIAGNTYDSGLLGSTTESNGLENACDQGKLQTNGVVLAATALADNGKGSKNVKIIHQSDDTSRVMVKMRFKRSSIGVALHGKLKVTFWETDNRRWSSNTCNVKKDGKYYVSECTHLTDFTLIVDGTAKDPVLCSPALSIVNNVIVVASIVSLALLTGFYLIVFFVPNKAKRTALSHLIEFAPVNADKDPFLLIQVTLLLIFFFVFVLFSDGERLGSRHACVAVAVIEYFLLMANSTLAILQAWRTAKLFTESMRIERVLLTITKPLPMYLSVFLVPSLLTVLFWLVTSGDFFFRHDGFCWIRSDYIIPAVIIPMTFLICNAVACFGLFTKRMFPQFSTRIIRGQSSITINNKAKDAKERLARLFISQFTLGVPWVLQYFALFAPTTTAWHYLFAILNGSQGIVFLVAFIFRGVSVKRQQNSLWRRRHAARLASLEAARQQKVVNHITNNHSSDDWK</sequence>
<keyword evidence="7" id="KW-0732">Signal</keyword>
<evidence type="ECO:0000256" key="5">
    <source>
        <dbReference type="SAM" id="MobiDB-lite"/>
    </source>
</evidence>